<gene>
    <name evidence="6" type="ORF">BU61_2725</name>
</gene>
<accession>A0ABX0S7N8</accession>
<evidence type="ECO:0000256" key="3">
    <source>
        <dbReference type="ARBA" id="ARBA00022673"/>
    </source>
</evidence>
<keyword evidence="2" id="KW-0106">Calcium</keyword>
<keyword evidence="4" id="KW-0406">Ion transport</keyword>
<keyword evidence="1" id="KW-0813">Transport</keyword>
<dbReference type="PRINTS" id="PR01647">
    <property type="entry name" value="TRPCHANNEL6"/>
</dbReference>
<dbReference type="Proteomes" id="UP001165941">
    <property type="component" value="Unassembled WGS sequence"/>
</dbReference>
<keyword evidence="7" id="KW-1185">Reference proteome</keyword>
<reference evidence="6" key="1">
    <citation type="submission" date="2018-05" db="EMBL/GenBank/DDBJ databases">
        <authorList>
            <person name="Pedro S.L.S."/>
            <person name="Freitas R.C."/>
            <person name="Barreto A.S."/>
            <person name="Lima A.O.S."/>
        </authorList>
    </citation>
    <scope>NUCLEOTIDE SEQUENCE</scope>
    <source>
        <strain evidence="6">BP203</strain>
        <tissue evidence="6">Muscle</tissue>
    </source>
</reference>
<proteinExistence type="predicted"/>
<evidence type="ECO:0000313" key="6">
    <source>
        <dbReference type="EMBL" id="NIG59321.1"/>
    </source>
</evidence>
<keyword evidence="3" id="KW-0107">Calcium channel</keyword>
<evidence type="ECO:0000256" key="5">
    <source>
        <dbReference type="ARBA" id="ARBA00023303"/>
    </source>
</evidence>
<dbReference type="PANTHER" id="PTHR10117:SF7">
    <property type="entry name" value="SHORT TRANSIENT RECEPTOR POTENTIAL CHANNEL 6"/>
    <property type="match status" value="1"/>
</dbReference>
<organism evidence="6 7">
    <name type="scientific">Pontoporia blainvillei</name>
    <name type="common">Franciscana</name>
    <name type="synonym">Delphinus blainvillei</name>
    <dbReference type="NCBI Taxonomy" id="48723"/>
    <lineage>
        <taxon>Eukaryota</taxon>
        <taxon>Metazoa</taxon>
        <taxon>Chordata</taxon>
        <taxon>Craniata</taxon>
        <taxon>Vertebrata</taxon>
        <taxon>Euteleostomi</taxon>
        <taxon>Mammalia</taxon>
        <taxon>Eutheria</taxon>
        <taxon>Laurasiatheria</taxon>
        <taxon>Artiodactyla</taxon>
        <taxon>Whippomorpha</taxon>
        <taxon>Cetacea</taxon>
        <taxon>Odontoceti</taxon>
        <taxon>Pontoporiidae</taxon>
        <taxon>Pontoporia</taxon>
    </lineage>
</organism>
<name>A0ABX0S7N8_PONBL</name>
<evidence type="ECO:0000313" key="7">
    <source>
        <dbReference type="Proteomes" id="UP001165941"/>
    </source>
</evidence>
<evidence type="ECO:0000256" key="2">
    <source>
        <dbReference type="ARBA" id="ARBA00022568"/>
    </source>
</evidence>
<comment type="caution">
    <text evidence="6">The sequence shown here is derived from an EMBL/GenBank/DDBJ whole genome shotgun (WGS) entry which is preliminary data.</text>
</comment>
<keyword evidence="5" id="KW-0407">Ion channel</keyword>
<protein>
    <submittedName>
        <fullName evidence="6">Short transient receptor potential channel-like isoform X1</fullName>
    </submittedName>
</protein>
<keyword evidence="2" id="KW-0109">Calcium transport</keyword>
<dbReference type="PANTHER" id="PTHR10117">
    <property type="entry name" value="TRANSIENT RECEPTOR POTENTIAL CHANNEL"/>
    <property type="match status" value="1"/>
</dbReference>
<dbReference type="InterPro" id="IPR005462">
    <property type="entry name" value="TRPC6_channel"/>
</dbReference>
<dbReference type="EMBL" id="PGGH01097309">
    <property type="protein sequence ID" value="NIG59321.1"/>
    <property type="molecule type" value="Genomic_DNA"/>
</dbReference>
<evidence type="ECO:0000256" key="1">
    <source>
        <dbReference type="ARBA" id="ARBA00022448"/>
    </source>
</evidence>
<dbReference type="InterPro" id="IPR002153">
    <property type="entry name" value="TRPC_channel"/>
</dbReference>
<evidence type="ECO:0000256" key="4">
    <source>
        <dbReference type="ARBA" id="ARBA00023065"/>
    </source>
</evidence>
<sequence length="205" mass="23644">MQRGAVCYKTVQHTVASVIGTSRSTIRKIYNYTHSQMNRKLFSGFPGTVTSSVSSRVLICKSSASDLKTMFQIYLSRVVELQPVGSRTYIVHVLYSKLSRNQFGHSKQSSLRSSEDFQLNSFNNPPRQYQKIMKRLIKRYVLQAQIDKESDEVNEGELKEIKQDISSLRYELLEEKTHNSEDLAELIRKLGEKLSMKPNQEESNR</sequence>